<organism evidence="12 13">
    <name type="scientific">Mesocricetibacter intestinalis</name>
    <dbReference type="NCBI Taxonomy" id="1521930"/>
    <lineage>
        <taxon>Bacteria</taxon>
        <taxon>Pseudomonadati</taxon>
        <taxon>Pseudomonadota</taxon>
        <taxon>Gammaproteobacteria</taxon>
        <taxon>Pasteurellales</taxon>
        <taxon>Pasteurellaceae</taxon>
        <taxon>Mesocricetibacter</taxon>
    </lineage>
</organism>
<dbReference type="RefSeq" id="WP_133544986.1">
    <property type="nucleotide sequence ID" value="NZ_SNYQ01000005.1"/>
</dbReference>
<dbReference type="PANTHER" id="PTHR43065">
    <property type="entry name" value="SENSOR HISTIDINE KINASE"/>
    <property type="match status" value="1"/>
</dbReference>
<keyword evidence="13" id="KW-1185">Reference proteome</keyword>
<name>A0A4R6VAV1_9PAST</name>
<evidence type="ECO:0000256" key="6">
    <source>
        <dbReference type="ARBA" id="ARBA00022777"/>
    </source>
</evidence>
<dbReference type="InterPro" id="IPR036890">
    <property type="entry name" value="HATPase_C_sf"/>
</dbReference>
<dbReference type="SMART" id="SM00387">
    <property type="entry name" value="HATPase_c"/>
    <property type="match status" value="1"/>
</dbReference>
<dbReference type="GO" id="GO:0005524">
    <property type="term" value="F:ATP binding"/>
    <property type="evidence" value="ECO:0007669"/>
    <property type="project" value="UniProtKB-KW"/>
</dbReference>
<comment type="caution">
    <text evidence="12">The sequence shown here is derived from an EMBL/GenBank/DDBJ whole genome shotgun (WGS) entry which is preliminary data.</text>
</comment>
<evidence type="ECO:0000256" key="9">
    <source>
        <dbReference type="SAM" id="Coils"/>
    </source>
</evidence>
<dbReference type="InterPro" id="IPR036097">
    <property type="entry name" value="HisK_dim/P_sf"/>
</dbReference>
<evidence type="ECO:0000256" key="2">
    <source>
        <dbReference type="ARBA" id="ARBA00012438"/>
    </source>
</evidence>
<evidence type="ECO:0000313" key="13">
    <source>
        <dbReference type="Proteomes" id="UP000295657"/>
    </source>
</evidence>
<keyword evidence="6 12" id="KW-0418">Kinase</keyword>
<dbReference type="Pfam" id="PF02518">
    <property type="entry name" value="HATPase_c"/>
    <property type="match status" value="1"/>
</dbReference>
<keyword evidence="7" id="KW-0067">ATP-binding</keyword>
<dbReference type="InterPro" id="IPR003594">
    <property type="entry name" value="HATPase_dom"/>
</dbReference>
<dbReference type="PRINTS" id="PR00344">
    <property type="entry name" value="BCTRLSENSOR"/>
</dbReference>
<evidence type="ECO:0000256" key="5">
    <source>
        <dbReference type="ARBA" id="ARBA00022741"/>
    </source>
</evidence>
<dbReference type="PIRSF" id="PIRSF037119">
    <property type="entry name" value="STHK_PgtB"/>
    <property type="match status" value="1"/>
</dbReference>
<dbReference type="InterPro" id="IPR005467">
    <property type="entry name" value="His_kinase_dom"/>
</dbReference>
<dbReference type="Pfam" id="PF00512">
    <property type="entry name" value="HisKA"/>
    <property type="match status" value="1"/>
</dbReference>
<feature type="coiled-coil region" evidence="9">
    <location>
        <begin position="382"/>
        <end position="409"/>
    </location>
</feature>
<keyword evidence="10" id="KW-0472">Membrane</keyword>
<dbReference type="SUPFAM" id="SSF55874">
    <property type="entry name" value="ATPase domain of HSP90 chaperone/DNA topoisomerase II/histidine kinase"/>
    <property type="match status" value="1"/>
</dbReference>
<keyword evidence="8" id="KW-0902">Two-component regulatory system</keyword>
<evidence type="ECO:0000256" key="4">
    <source>
        <dbReference type="ARBA" id="ARBA00022679"/>
    </source>
</evidence>
<evidence type="ECO:0000256" key="8">
    <source>
        <dbReference type="ARBA" id="ARBA00023012"/>
    </source>
</evidence>
<keyword evidence="9" id="KW-0175">Coiled coil</keyword>
<dbReference type="SMART" id="SM00388">
    <property type="entry name" value="HisKA"/>
    <property type="match status" value="1"/>
</dbReference>
<keyword evidence="10" id="KW-1133">Transmembrane helix</keyword>
<feature type="domain" description="Histidine kinase" evidence="11">
    <location>
        <begin position="425"/>
        <end position="632"/>
    </location>
</feature>
<dbReference type="GO" id="GO:0000155">
    <property type="term" value="F:phosphorelay sensor kinase activity"/>
    <property type="evidence" value="ECO:0007669"/>
    <property type="project" value="InterPro"/>
</dbReference>
<evidence type="ECO:0000256" key="10">
    <source>
        <dbReference type="SAM" id="Phobius"/>
    </source>
</evidence>
<feature type="transmembrane region" description="Helical" evidence="10">
    <location>
        <begin position="320"/>
        <end position="344"/>
    </location>
</feature>
<accession>A0A4R6VAV1</accession>
<dbReference type="CDD" id="cd00075">
    <property type="entry name" value="HATPase"/>
    <property type="match status" value="1"/>
</dbReference>
<comment type="catalytic activity">
    <reaction evidence="1">
        <text>ATP + protein L-histidine = ADP + protein N-phospho-L-histidine.</text>
        <dbReference type="EC" id="2.7.13.3"/>
    </reaction>
</comment>
<evidence type="ECO:0000256" key="7">
    <source>
        <dbReference type="ARBA" id="ARBA00022840"/>
    </source>
</evidence>
<dbReference type="Gene3D" id="3.30.565.10">
    <property type="entry name" value="Histidine kinase-like ATPase, C-terminal domain"/>
    <property type="match status" value="1"/>
</dbReference>
<dbReference type="PROSITE" id="PS50109">
    <property type="entry name" value="HIS_KIN"/>
    <property type="match status" value="1"/>
</dbReference>
<feature type="transmembrane region" description="Helical" evidence="10">
    <location>
        <begin position="12"/>
        <end position="34"/>
    </location>
</feature>
<dbReference type="Gene3D" id="6.10.340.10">
    <property type="match status" value="1"/>
</dbReference>
<dbReference type="EC" id="2.7.13.3" evidence="2"/>
<evidence type="ECO:0000256" key="1">
    <source>
        <dbReference type="ARBA" id="ARBA00000085"/>
    </source>
</evidence>
<dbReference type="Proteomes" id="UP000295657">
    <property type="component" value="Unassembled WGS sequence"/>
</dbReference>
<evidence type="ECO:0000313" key="12">
    <source>
        <dbReference type="EMBL" id="TDQ57404.1"/>
    </source>
</evidence>
<protein>
    <recommendedName>
        <fullName evidence="2">histidine kinase</fullName>
        <ecNumber evidence="2">2.7.13.3</ecNumber>
    </recommendedName>
</protein>
<proteinExistence type="predicted"/>
<dbReference type="CDD" id="cd00082">
    <property type="entry name" value="HisKA"/>
    <property type="match status" value="1"/>
</dbReference>
<keyword evidence="3" id="KW-0597">Phosphoprotein</keyword>
<sequence length="635" mass="73603">MNGKKRITHILRYAFAVGLFFTFLIGVVSLLSWYQQTKQVNYILQDYFPKTNLILKLEEDINGFISELDRFALIKNNSARQQAFKQLNLQLSDIENLIARLSDAEYARIFPENLNGLRELVDNINRNILHALQLEQERQALITKIQWQHDDFNNEFIALLQELNWQQVNFSEQSRYAGNRLWVTLQNELQTLYSLAKTEEQIKSELLQFLYQSDQSNKDKEYEKSKRLIRMLYPHNMPAARASIVPLQQMIESMVAMLDSDEGIDNLVANFRRYQASVLETKVNKDKRLESLKQVTDKLFAKYTTKFTRLNQQLEKQTRLSGLIIGGILILSLAFIWGFNRFYIKLNLTRRFEQLIDSVKRLNRGDEELALNFEGKDEISQLNKLLQSHSELIKERQRIEENLRNTQNELIQTAKFAVVGQTMTTLAHEINQPLNAISIYLFGLKKFIQGQDYSNALDYTDKITRLSNRIGNIIKGLRQFSKRHDQRELEQVDIAEAVNEAWALLEFRHRPLRAQLSLKGNGMVAANKGLLEQILVNLFTNSLEACRNTPKIHIEVIRDETSVSIRIKDNGEGWGTESVDKLLQPFYTNKNVGLGLGLTICQRIMQQFGGRLFLASDLTKSAVVILNFPYLNSQE</sequence>
<dbReference type="InterPro" id="IPR003661">
    <property type="entry name" value="HisK_dim/P_dom"/>
</dbReference>
<dbReference type="SUPFAM" id="SSF47384">
    <property type="entry name" value="Homodimeric domain of signal transducing histidine kinase"/>
    <property type="match status" value="1"/>
</dbReference>
<dbReference type="InterPro" id="IPR017116">
    <property type="entry name" value="Sig_transdc_His_kinase_PgtB"/>
</dbReference>
<keyword evidence="4" id="KW-0808">Transferase</keyword>
<reference evidence="12 13" key="1">
    <citation type="submission" date="2019-03" db="EMBL/GenBank/DDBJ databases">
        <title>Genomic Encyclopedia of Type Strains, Phase IV (KMG-IV): sequencing the most valuable type-strain genomes for metagenomic binning, comparative biology and taxonomic classification.</title>
        <authorList>
            <person name="Goeker M."/>
        </authorList>
    </citation>
    <scope>NUCLEOTIDE SEQUENCE [LARGE SCALE GENOMIC DNA]</scope>
    <source>
        <strain evidence="12 13">DSM 28403</strain>
    </source>
</reference>
<keyword evidence="10" id="KW-0812">Transmembrane</keyword>
<evidence type="ECO:0000259" key="11">
    <source>
        <dbReference type="PROSITE" id="PS50109"/>
    </source>
</evidence>
<dbReference type="EMBL" id="SNYQ01000005">
    <property type="protein sequence ID" value="TDQ57404.1"/>
    <property type="molecule type" value="Genomic_DNA"/>
</dbReference>
<gene>
    <name evidence="12" type="ORF">EDC45_1465</name>
</gene>
<dbReference type="PANTHER" id="PTHR43065:SF10">
    <property type="entry name" value="PEROXIDE STRESS-ACTIVATED HISTIDINE KINASE MAK3"/>
    <property type="match status" value="1"/>
</dbReference>
<dbReference type="OrthoDB" id="9772100at2"/>
<keyword evidence="5" id="KW-0547">Nucleotide-binding</keyword>
<dbReference type="Gene3D" id="1.10.287.130">
    <property type="match status" value="1"/>
</dbReference>
<evidence type="ECO:0000256" key="3">
    <source>
        <dbReference type="ARBA" id="ARBA00022553"/>
    </source>
</evidence>
<dbReference type="AlphaFoldDB" id="A0A4R6VAV1"/>
<dbReference type="InterPro" id="IPR004358">
    <property type="entry name" value="Sig_transdc_His_kin-like_C"/>
</dbReference>